<dbReference type="EnsemblPlants" id="Kaladp0515s0154.1.v1.1">
    <property type="protein sequence ID" value="Kaladp0515s0154.1.v1.1"/>
    <property type="gene ID" value="Kaladp0515s0154.v1.1"/>
</dbReference>
<proteinExistence type="predicted"/>
<feature type="region of interest" description="Disordered" evidence="1">
    <location>
        <begin position="282"/>
        <end position="363"/>
    </location>
</feature>
<dbReference type="OMA" id="CFQNAKA"/>
<dbReference type="Gramene" id="Kaladp0515s0154.1.v1.1">
    <property type="protein sequence ID" value="Kaladp0515s0154.1.v1.1"/>
    <property type="gene ID" value="Kaladp0515s0154.v1.1"/>
</dbReference>
<feature type="compositionally biased region" description="Basic and acidic residues" evidence="1">
    <location>
        <begin position="15"/>
        <end position="25"/>
    </location>
</feature>
<accession>A0A7N1A6C6</accession>
<sequence>MGKWNNRWIPNPRSYRHDNRGRFQRELPPPYPAESSENSVPEWEKKFCYLVGSVPWRKVLDTKMFASCYPDVINWDASEAEDTFLAAKRRFWARINGLPTDDVPMPDPNAYIEKIDWNACVDTELFVDLERALLAADVDTTGENEAVGTGVVDISALTQNPKWQEWNQGAADDVWGSGGARVKPDNWGWGPDEPKIEESGDNPWECSVGKTDGPVKTSAWGDSNDKPGGWRQPEHSHQTKNLHVGNPRDGNFHGRGAAKGNGWAVSGNNSWGRNHQQNNFKETKARGYGPTHHNGASTTRQWVRHGDNSKCGNSWDNKGDRKRESPNNYAPRSKSPRFHRTDNLRLDQREGVKSWRNALQTTG</sequence>
<organism evidence="2 3">
    <name type="scientific">Kalanchoe fedtschenkoi</name>
    <name type="common">Lavender scallops</name>
    <name type="synonym">South American air plant</name>
    <dbReference type="NCBI Taxonomy" id="63787"/>
    <lineage>
        <taxon>Eukaryota</taxon>
        <taxon>Viridiplantae</taxon>
        <taxon>Streptophyta</taxon>
        <taxon>Embryophyta</taxon>
        <taxon>Tracheophyta</taxon>
        <taxon>Spermatophyta</taxon>
        <taxon>Magnoliopsida</taxon>
        <taxon>eudicotyledons</taxon>
        <taxon>Gunneridae</taxon>
        <taxon>Pentapetalae</taxon>
        <taxon>Saxifragales</taxon>
        <taxon>Crassulaceae</taxon>
        <taxon>Kalanchoe</taxon>
    </lineage>
</organism>
<dbReference type="PANTHER" id="PTHR34567">
    <property type="entry name" value="FK506-BINDING-LIKE PROTEIN"/>
    <property type="match status" value="1"/>
</dbReference>
<dbReference type="AlphaFoldDB" id="A0A7N1A6C6"/>
<evidence type="ECO:0000313" key="3">
    <source>
        <dbReference type="Proteomes" id="UP000594263"/>
    </source>
</evidence>
<keyword evidence="3" id="KW-1185">Reference proteome</keyword>
<feature type="region of interest" description="Disordered" evidence="1">
    <location>
        <begin position="1"/>
        <end position="38"/>
    </location>
</feature>
<name>A0A7N1A6C6_KALFE</name>
<dbReference type="Proteomes" id="UP000594263">
    <property type="component" value="Unplaced"/>
</dbReference>
<evidence type="ECO:0000313" key="2">
    <source>
        <dbReference type="EnsemblPlants" id="Kaladp0515s0154.1.v1.1"/>
    </source>
</evidence>
<dbReference type="PANTHER" id="PTHR34567:SF3">
    <property type="entry name" value="FK506-BINDING-LIKE PROTEIN"/>
    <property type="match status" value="1"/>
</dbReference>
<protein>
    <submittedName>
        <fullName evidence="2">Uncharacterized protein</fullName>
    </submittedName>
</protein>
<feature type="compositionally biased region" description="Basic and acidic residues" evidence="1">
    <location>
        <begin position="339"/>
        <end position="353"/>
    </location>
</feature>
<feature type="region of interest" description="Disordered" evidence="1">
    <location>
        <begin position="172"/>
        <end position="247"/>
    </location>
</feature>
<reference evidence="2" key="1">
    <citation type="submission" date="2021-01" db="UniProtKB">
        <authorList>
            <consortium name="EnsemblPlants"/>
        </authorList>
    </citation>
    <scope>IDENTIFICATION</scope>
</reference>
<evidence type="ECO:0000256" key="1">
    <source>
        <dbReference type="SAM" id="MobiDB-lite"/>
    </source>
</evidence>